<name>A0A023HP82_9ASTR</name>
<sequence length="153" mass="17193">MAKLALFALTLTAIVAFSVSAYRTTIITTTIEDNGVLPPMLDSPDNRRGSQEQCRRQIPMEQLNHCEMHLAEGIVSDEMVVMKEQQQHLQQCCSQLKRVSEQCQCDAIQQVYDVARQQGGVMEMRQMLTKAQRLPADCGLEVQDCPLVSPRVV</sequence>
<evidence type="ECO:0000313" key="6">
    <source>
        <dbReference type="EMBL" id="AGO21653.1"/>
    </source>
</evidence>
<keyword evidence="2" id="KW-0758">Storage protein</keyword>
<evidence type="ECO:0000256" key="1">
    <source>
        <dbReference type="ARBA" id="ARBA00008262"/>
    </source>
</evidence>
<accession>A0A023HP82</accession>
<evidence type="ECO:0000259" key="5">
    <source>
        <dbReference type="SMART" id="SM00499"/>
    </source>
</evidence>
<feature type="signal peptide" evidence="4">
    <location>
        <begin position="1"/>
        <end position="21"/>
    </location>
</feature>
<dbReference type="InterPro" id="IPR036312">
    <property type="entry name" value="Bifun_inhib/LTP/seed_sf"/>
</dbReference>
<dbReference type="PANTHER" id="PTHR35496">
    <property type="entry name" value="2S SEED STORAGE PROTEIN 1-RELATED"/>
    <property type="match status" value="1"/>
</dbReference>
<comment type="similarity">
    <text evidence="1">Belongs to the 2S seed storage albumins family.</text>
</comment>
<protein>
    <submittedName>
        <fullName evidence="6">PawS-like preproalbumin 1</fullName>
    </submittedName>
</protein>
<evidence type="ECO:0000256" key="4">
    <source>
        <dbReference type="SAM" id="SignalP"/>
    </source>
</evidence>
<dbReference type="SUPFAM" id="SSF47699">
    <property type="entry name" value="Bifunctional inhibitor/lipid-transfer protein/seed storage 2S albumin"/>
    <property type="match status" value="1"/>
</dbReference>
<proteinExistence type="inferred from homology"/>
<dbReference type="GO" id="GO:0045735">
    <property type="term" value="F:nutrient reservoir activity"/>
    <property type="evidence" value="ECO:0007669"/>
    <property type="project" value="UniProtKB-KW"/>
</dbReference>
<gene>
    <name evidence="6" type="primary">PawL1</name>
</gene>
<feature type="domain" description="Bifunctional inhibitor/plant lipid transfer protein/seed storage helical" evidence="5">
    <location>
        <begin position="54"/>
        <end position="145"/>
    </location>
</feature>
<reference evidence="6" key="1">
    <citation type="journal article" date="2014" name="Plant Cell">
        <title>Evolutionary Origins of a Bioactive Peptide Buried within Preproalbumin.</title>
        <authorList>
            <person name="Elliott A.G."/>
            <person name="Delay C."/>
            <person name="Liu H."/>
            <person name="Phua Z."/>
            <person name="Rosengren K.J."/>
            <person name="Benfield A.H."/>
            <person name="Panero J.L."/>
            <person name="Colgrave M.L."/>
            <person name="Jayasena A.S."/>
            <person name="Dunse K.M."/>
            <person name="Anderson M.A."/>
            <person name="Schilling E.E."/>
            <person name="Ortiz-Barrientos D."/>
            <person name="Craik D.J."/>
            <person name="Mylne J.S."/>
        </authorList>
    </citation>
    <scope>NUCLEOTIDE SEQUENCE</scope>
</reference>
<dbReference type="EMBL" id="JX518486">
    <property type="protein sequence ID" value="AGO21653.1"/>
    <property type="molecule type" value="Genomic_DNA"/>
</dbReference>
<evidence type="ECO:0000256" key="2">
    <source>
        <dbReference type="ARBA" id="ARBA00022761"/>
    </source>
</evidence>
<keyword evidence="4" id="KW-0732">Signal</keyword>
<evidence type="ECO:0000256" key="3">
    <source>
        <dbReference type="ARBA" id="ARBA00023129"/>
    </source>
</evidence>
<dbReference type="InterPro" id="IPR000617">
    <property type="entry name" value="Napin/2SS/CON"/>
</dbReference>
<dbReference type="Pfam" id="PF00234">
    <property type="entry name" value="Tryp_alpha_amyl"/>
    <property type="match status" value="1"/>
</dbReference>
<dbReference type="CDD" id="cd00261">
    <property type="entry name" value="AAI_SS"/>
    <property type="match status" value="1"/>
</dbReference>
<dbReference type="AlphaFoldDB" id="A0A023HP82"/>
<dbReference type="InterPro" id="IPR016140">
    <property type="entry name" value="Bifunc_inhib/LTP/seed_store"/>
</dbReference>
<keyword evidence="3" id="KW-0708">Seed storage protein</keyword>
<organism evidence="6">
    <name type="scientific">Arnica montana</name>
    <dbReference type="NCBI Taxonomy" id="436207"/>
    <lineage>
        <taxon>Eukaryota</taxon>
        <taxon>Viridiplantae</taxon>
        <taxon>Streptophyta</taxon>
        <taxon>Embryophyta</taxon>
        <taxon>Tracheophyta</taxon>
        <taxon>Spermatophyta</taxon>
        <taxon>Magnoliopsida</taxon>
        <taxon>eudicotyledons</taxon>
        <taxon>Gunneridae</taxon>
        <taxon>Pentapetalae</taxon>
        <taxon>asterids</taxon>
        <taxon>campanulids</taxon>
        <taxon>Asterales</taxon>
        <taxon>Asteraceae</taxon>
        <taxon>Asteroideae</taxon>
        <taxon>Heliantheae alliance</taxon>
        <taxon>Madieae</taxon>
        <taxon>Arnicinae</taxon>
        <taxon>Arnica</taxon>
    </lineage>
</organism>
<feature type="chain" id="PRO_5001518420" evidence="4">
    <location>
        <begin position="22"/>
        <end position="153"/>
    </location>
</feature>
<dbReference type="PANTHER" id="PTHR35496:SF4">
    <property type="entry name" value="2S SULFUR-RICH SEED STORAGE PROTEIN 2-LIKE"/>
    <property type="match status" value="1"/>
</dbReference>
<dbReference type="Gene3D" id="1.10.110.10">
    <property type="entry name" value="Plant lipid-transfer and hydrophobic proteins"/>
    <property type="match status" value="1"/>
</dbReference>
<dbReference type="SMART" id="SM00499">
    <property type="entry name" value="AAI"/>
    <property type="match status" value="1"/>
</dbReference>